<proteinExistence type="predicted"/>
<dbReference type="OrthoDB" id="9790372at2"/>
<name>A0A3R9FHI0_9BACI</name>
<evidence type="ECO:0000313" key="3">
    <source>
        <dbReference type="Proteomes" id="UP000279911"/>
    </source>
</evidence>
<sequence>MKWTISQIQKHRNKDFLIDEIVRMDAIKETDPTIREVSPIQLTGRADISATRVTFHIRIEGHLILPCSRTLVDVNYPIDVETTETFMLNSHDYEADEEVYQVTGDVLDLEPIIREILLLEVPMQVFCDDGAGQEGAPQSGKDWEVIEEQEKSEKLDPRLAGLAKFFEDSKDSSD</sequence>
<dbReference type="EMBL" id="RSFW01000009">
    <property type="protein sequence ID" value="RSD28126.1"/>
    <property type="molecule type" value="Genomic_DNA"/>
</dbReference>
<dbReference type="RefSeq" id="WP_125479215.1">
    <property type="nucleotide sequence ID" value="NZ_RSFW01000009.1"/>
</dbReference>
<protein>
    <submittedName>
        <fullName evidence="2">DUF177 domain-containing protein</fullName>
    </submittedName>
</protein>
<accession>A0A3R9FHI0</accession>
<feature type="region of interest" description="Disordered" evidence="1">
    <location>
        <begin position="130"/>
        <end position="152"/>
    </location>
</feature>
<evidence type="ECO:0000313" key="2">
    <source>
        <dbReference type="EMBL" id="RSD28126.1"/>
    </source>
</evidence>
<evidence type="ECO:0000256" key="1">
    <source>
        <dbReference type="SAM" id="MobiDB-lite"/>
    </source>
</evidence>
<dbReference type="STRING" id="285983.UB32_14520"/>
<dbReference type="AlphaFoldDB" id="A0A3R9FHI0"/>
<feature type="compositionally biased region" description="Basic and acidic residues" evidence="1">
    <location>
        <begin position="141"/>
        <end position="152"/>
    </location>
</feature>
<dbReference type="Proteomes" id="UP000279911">
    <property type="component" value="Unassembled WGS sequence"/>
</dbReference>
<reference evidence="3" key="1">
    <citation type="submission" date="2018-12" db="EMBL/GenBank/DDBJ databases">
        <title>Bacillus chawlae sp. nov., Bacillus glennii sp. nov., and Bacillus saganii sp. nov. Isolated from the Vehicle Assembly Building at Kennedy Space Center where the Viking Spacecraft were Assembled.</title>
        <authorList>
            <person name="Seuylemezian A."/>
            <person name="Vaishampayan P."/>
        </authorList>
    </citation>
    <scope>NUCLEOTIDE SEQUENCE [LARGE SCALE GENOMIC DNA]</scope>
    <source>
        <strain evidence="3">DSM 13966</strain>
    </source>
</reference>
<gene>
    <name evidence="2" type="ORF">EJA10_06625</name>
</gene>
<organism evidence="2 3">
    <name type="scientific">Mesobacillus subterraneus</name>
    <dbReference type="NCBI Taxonomy" id="285983"/>
    <lineage>
        <taxon>Bacteria</taxon>
        <taxon>Bacillati</taxon>
        <taxon>Bacillota</taxon>
        <taxon>Bacilli</taxon>
        <taxon>Bacillales</taxon>
        <taxon>Bacillaceae</taxon>
        <taxon>Mesobacillus</taxon>
    </lineage>
</organism>
<dbReference type="Pfam" id="PF02620">
    <property type="entry name" value="YceD"/>
    <property type="match status" value="1"/>
</dbReference>
<comment type="caution">
    <text evidence="2">The sequence shown here is derived from an EMBL/GenBank/DDBJ whole genome shotgun (WGS) entry which is preliminary data.</text>
</comment>
<dbReference type="InterPro" id="IPR003772">
    <property type="entry name" value="YceD"/>
</dbReference>